<organism evidence="1 2">
    <name type="scientific">Promethearchaeum syntrophicum</name>
    <dbReference type="NCBI Taxonomy" id="2594042"/>
    <lineage>
        <taxon>Archaea</taxon>
        <taxon>Promethearchaeati</taxon>
        <taxon>Promethearchaeota</taxon>
        <taxon>Promethearchaeia</taxon>
        <taxon>Promethearchaeales</taxon>
        <taxon>Promethearchaeaceae</taxon>
        <taxon>Promethearchaeum</taxon>
    </lineage>
</organism>
<dbReference type="SUPFAM" id="SSF53474">
    <property type="entry name" value="alpha/beta-Hydrolases"/>
    <property type="match status" value="1"/>
</dbReference>
<dbReference type="Proteomes" id="UP000321408">
    <property type="component" value="Chromosome"/>
</dbReference>
<reference evidence="1 2" key="1">
    <citation type="journal article" date="2020" name="Nature">
        <title>Isolation of an archaeon at the prokaryote-eukaryote interface.</title>
        <authorList>
            <person name="Imachi H."/>
            <person name="Nobu M.K."/>
            <person name="Nakahara N."/>
            <person name="Morono Y."/>
            <person name="Ogawara M."/>
            <person name="Takaki Y."/>
            <person name="Takano Y."/>
            <person name="Uematsu K."/>
            <person name="Ikuta T."/>
            <person name="Ito M."/>
            <person name="Matsui Y."/>
            <person name="Miyazaki M."/>
            <person name="Murata K."/>
            <person name="Saito Y."/>
            <person name="Sakai S."/>
            <person name="Song C."/>
            <person name="Tasumi E."/>
            <person name="Yamanaka Y."/>
            <person name="Yamaguchi T."/>
            <person name="Kamagata Y."/>
            <person name="Tamaki H."/>
            <person name="Takai K."/>
        </authorList>
    </citation>
    <scope>NUCLEOTIDE SEQUENCE [LARGE SCALE GENOMIC DNA]</scope>
    <source>
        <strain evidence="1 2">MK-D1</strain>
    </source>
</reference>
<dbReference type="Gene3D" id="3.40.50.1820">
    <property type="entry name" value="alpha/beta hydrolase"/>
    <property type="match status" value="1"/>
</dbReference>
<dbReference type="PANTHER" id="PTHR11614">
    <property type="entry name" value="PHOSPHOLIPASE-RELATED"/>
    <property type="match status" value="1"/>
</dbReference>
<evidence type="ECO:0000313" key="2">
    <source>
        <dbReference type="Proteomes" id="UP000321408"/>
    </source>
</evidence>
<sequence>MKSTISSHFLGTKGLSEKEIRKYYKNLKSLRQIIHSSSSNDRMSSEFFFELNGGLRFFYQEWPAILKGTEKTPKVLIFTFHDTYNCSDTFYPLADALTPLGATIIGLDYRGHGRTGGYAGGNTGDLRSFQDIYNDIKKLVIFYKQKYQIPVYFFGYDIGALIAMQVALKNKDLEINGIILASPIWRLKSSLKHVFLYPFITIGQIFSKGNPVHRVLGEKLEETYFEEYKNYANNNPFRLKEMSFRMFRKILDLINNSHLLVPRTKIPCLILQGTSDPIVDHVAVHRLYKNWRHQNKFIRFYENAGHNLFVDKFTQEIYDEIVLFIKNLRE</sequence>
<evidence type="ECO:0000313" key="1">
    <source>
        <dbReference type="EMBL" id="QEE17650.2"/>
    </source>
</evidence>
<name>A0A5B9DFU0_9ARCH</name>
<reference evidence="1 2" key="2">
    <citation type="journal article" date="2024" name="Int. J. Syst. Evol. Microbiol.">
        <title>Promethearchaeum syntrophicum gen. nov., sp. nov., an anaerobic, obligately syntrophic archaeon, the first isolate of the lineage 'Asgard' archaea, and proposal of the new archaeal phylum Promethearchaeota phyl. nov. and kingdom Promethearchaeati regn. nov.</title>
        <authorList>
            <person name="Imachi H."/>
            <person name="Nobu M.K."/>
            <person name="Kato S."/>
            <person name="Takaki Y."/>
            <person name="Miyazaki M."/>
            <person name="Miyata M."/>
            <person name="Ogawara M."/>
            <person name="Saito Y."/>
            <person name="Sakai S."/>
            <person name="Tahara Y.O."/>
            <person name="Takano Y."/>
            <person name="Tasumi E."/>
            <person name="Uematsu K."/>
            <person name="Yoshimura T."/>
            <person name="Itoh T."/>
            <person name="Ohkuma M."/>
            <person name="Takai K."/>
        </authorList>
    </citation>
    <scope>NUCLEOTIDE SEQUENCE [LARGE SCALE GENOMIC DNA]</scope>
    <source>
        <strain evidence="1 2">MK-D1</strain>
    </source>
</reference>
<dbReference type="Pfam" id="PF12146">
    <property type="entry name" value="Hydrolase_4"/>
    <property type="match status" value="1"/>
</dbReference>
<dbReference type="InterPro" id="IPR029058">
    <property type="entry name" value="AB_hydrolase_fold"/>
</dbReference>
<dbReference type="InterPro" id="IPR022742">
    <property type="entry name" value="Hydrolase_4"/>
</dbReference>
<gene>
    <name evidence="1" type="ORF">DSAG12_03487</name>
</gene>
<protein>
    <submittedName>
        <fullName evidence="1">Alpha/beta fold hydrolase</fullName>
    </submittedName>
</protein>
<dbReference type="KEGG" id="psyt:DSAG12_03487"/>
<proteinExistence type="predicted"/>
<dbReference type="EMBL" id="CP042905">
    <property type="protein sequence ID" value="QEE17650.2"/>
    <property type="molecule type" value="Genomic_DNA"/>
</dbReference>
<keyword evidence="2" id="KW-1185">Reference proteome</keyword>
<dbReference type="GO" id="GO:0016787">
    <property type="term" value="F:hydrolase activity"/>
    <property type="evidence" value="ECO:0007669"/>
    <property type="project" value="UniProtKB-KW"/>
</dbReference>
<dbReference type="InterPro" id="IPR051044">
    <property type="entry name" value="MAG_DAG_Lipase"/>
</dbReference>
<keyword evidence="1" id="KW-0378">Hydrolase</keyword>
<dbReference type="AlphaFoldDB" id="A0A5B9DFU0"/>
<accession>A0A5B9DFU0</accession>